<sequence length="288" mass="31425">MITTPTYTWPAVLAMVAAPTEEEAERYAVEISTSDLMELGSQIRSQKILTDLVRFGGIIGEFWPKATTAQKRRLLGFSEPLLKVFVHSGKKLADMVAQFDAHVDSREASRAAAFAAADQAYKEGMDERERLVTALEGVAHLEPGLEERITKAASRVTDFTSLAQSLATLVNVAKEIRANPMSKAAKQLDDGGLDAMQITAFEEMISKVKTTGEAASGARIKGPVTQAELDLQDGICLSQMERVMKVFNRAHERDPSIPKLVPITTRRLFVSPRKRNEDVPAPEGNAGG</sequence>
<evidence type="ECO:0000313" key="1">
    <source>
        <dbReference type="EMBL" id="MRG91390.1"/>
    </source>
</evidence>
<dbReference type="Proteomes" id="UP000440224">
    <property type="component" value="Unassembled WGS sequence"/>
</dbReference>
<dbReference type="EMBL" id="WJIE01000001">
    <property type="protein sequence ID" value="MRG91390.1"/>
    <property type="molecule type" value="Genomic_DNA"/>
</dbReference>
<evidence type="ECO:0000313" key="2">
    <source>
        <dbReference type="Proteomes" id="UP000440224"/>
    </source>
</evidence>
<keyword evidence="2" id="KW-1185">Reference proteome</keyword>
<comment type="caution">
    <text evidence="1">The sequence shown here is derived from an EMBL/GenBank/DDBJ whole genome shotgun (WGS) entry which is preliminary data.</text>
</comment>
<protein>
    <submittedName>
        <fullName evidence="1">Uncharacterized protein</fullName>
    </submittedName>
</protein>
<dbReference type="RefSeq" id="WP_153818187.1">
    <property type="nucleotide sequence ID" value="NZ_WJIE01000001.1"/>
</dbReference>
<dbReference type="AlphaFoldDB" id="A0A6N7PM96"/>
<name>A0A6N7PM96_9BACT</name>
<reference evidence="1 2" key="1">
    <citation type="submission" date="2019-10" db="EMBL/GenBank/DDBJ databases">
        <title>A soil myxobacterium in the family Polyangiaceae.</title>
        <authorList>
            <person name="Li Y."/>
            <person name="Wang J."/>
        </authorList>
    </citation>
    <scope>NUCLEOTIDE SEQUENCE [LARGE SCALE GENOMIC DNA]</scope>
    <source>
        <strain evidence="1 2">DSM 14734</strain>
    </source>
</reference>
<accession>A0A6N7PM96</accession>
<proteinExistence type="predicted"/>
<dbReference type="OrthoDB" id="5533946at2"/>
<gene>
    <name evidence="1" type="ORF">GF068_05555</name>
</gene>
<organism evidence="1 2">
    <name type="scientific">Polyangium spumosum</name>
    <dbReference type="NCBI Taxonomy" id="889282"/>
    <lineage>
        <taxon>Bacteria</taxon>
        <taxon>Pseudomonadati</taxon>
        <taxon>Myxococcota</taxon>
        <taxon>Polyangia</taxon>
        <taxon>Polyangiales</taxon>
        <taxon>Polyangiaceae</taxon>
        <taxon>Polyangium</taxon>
    </lineage>
</organism>